<dbReference type="Gramene" id="ORUFI04G27350.1">
    <property type="protein sequence ID" value="ORUFI04G27350.1"/>
    <property type="gene ID" value="ORUFI04G27350"/>
</dbReference>
<dbReference type="eggNOG" id="KOG4210">
    <property type="taxonomic scope" value="Eukaryota"/>
</dbReference>
<evidence type="ECO:0000313" key="2">
    <source>
        <dbReference type="Proteomes" id="UP000008022"/>
    </source>
</evidence>
<dbReference type="SUPFAM" id="SSF52047">
    <property type="entry name" value="RNI-like"/>
    <property type="match status" value="1"/>
</dbReference>
<dbReference type="Gene3D" id="3.80.10.10">
    <property type="entry name" value="Ribonuclease Inhibitor"/>
    <property type="match status" value="4"/>
</dbReference>
<dbReference type="AlphaFoldDB" id="A0A0E0PE86"/>
<name>A0A0E0PE86_ORYRU</name>
<evidence type="ECO:0000313" key="1">
    <source>
        <dbReference type="EnsemblPlants" id="ORUFI04G27350.1"/>
    </source>
</evidence>
<reference evidence="1" key="2">
    <citation type="submission" date="2015-06" db="UniProtKB">
        <authorList>
            <consortium name="EnsemblPlants"/>
        </authorList>
    </citation>
    <scope>IDENTIFICATION</scope>
</reference>
<organism evidence="1 2">
    <name type="scientific">Oryza rufipogon</name>
    <name type="common">Brownbeard rice</name>
    <name type="synonym">Asian wild rice</name>
    <dbReference type="NCBI Taxonomy" id="4529"/>
    <lineage>
        <taxon>Eukaryota</taxon>
        <taxon>Viridiplantae</taxon>
        <taxon>Streptophyta</taxon>
        <taxon>Embryophyta</taxon>
        <taxon>Tracheophyta</taxon>
        <taxon>Spermatophyta</taxon>
        <taxon>Magnoliopsida</taxon>
        <taxon>Liliopsida</taxon>
        <taxon>Poales</taxon>
        <taxon>Poaceae</taxon>
        <taxon>BOP clade</taxon>
        <taxon>Oryzoideae</taxon>
        <taxon>Oryzeae</taxon>
        <taxon>Oryzinae</taxon>
        <taxon>Oryza</taxon>
    </lineage>
</organism>
<protein>
    <submittedName>
        <fullName evidence="1">Uncharacterized protein</fullName>
    </submittedName>
</protein>
<dbReference type="Proteomes" id="UP000008022">
    <property type="component" value="Unassembled WGS sequence"/>
</dbReference>
<keyword evidence="2" id="KW-1185">Reference proteome</keyword>
<dbReference type="OMA" id="DNCKSIM"/>
<dbReference type="PANTHER" id="PTHR36766">
    <property type="entry name" value="PLANT BROAD-SPECTRUM MILDEW RESISTANCE PROTEIN RPW8"/>
    <property type="match status" value="1"/>
</dbReference>
<dbReference type="STRING" id="4529.A0A0E0PE86"/>
<reference evidence="2" key="1">
    <citation type="submission" date="2013-06" db="EMBL/GenBank/DDBJ databases">
        <authorList>
            <person name="Zhao Q."/>
        </authorList>
    </citation>
    <scope>NUCLEOTIDE SEQUENCE</scope>
    <source>
        <strain evidence="2">cv. W1943</strain>
    </source>
</reference>
<sequence>MGDLNSSLRVLKIEQCPVLKVFPLFQNSQQFKIERMSWLSSLTKLTINDCPHLHVHNPLPPSTIVSELFIAGVSTLPRVEGSSHGTLRIGRHPNDIFSFDSDDILELMILDDKSLSFHSLRSLTRLVIDGCKNLMSVLFESLRQLLRLKSLGIYNCPQLFSSNVPSELTSEDTTGANRNALPSLECLDIASCGINGKWLSLMLQHAEVLQKLSITSCWQIRGLSIGEEENGHPNLMSATEASSSGYPSRDELLHLPLNLIPSLKKVTIRFCSLRFYGNKEGFARFTFLEGIAISRCPELISSLVHNNRKDEQVNGRWLLPPSIVELEIQDDNYLQMLQPCFPGSLTHLKRLQVQGNPNLTSLQLHSCTELQELIIQSCRSLNSLQGLQSLCNLRLLRAYRCLGDLGGDERCLLPQSIEELDIDEYFQETLQPFFPRNLTCLKKLRVSGTTSFKSLELMSCTALEHLKIEGCASLATLVGLQSLHSLRHLEVFRCPSLPLCLESLSGQGYELCPRLERLQIDDLSILTTSLCQHLISVQFLELYGDPYLYIRGVEVARLTDEQERALQLLTSLQELQFKSHDSLVDLPTGLHNLPSLKRLKIDNCKSIMRLPEKGLPPSLEELHISNCSKELADHCRMLESKLMVSTD</sequence>
<dbReference type="HOGENOM" id="CLU_000837_36_0_1"/>
<dbReference type="EnsemblPlants" id="ORUFI04G27350.1">
    <property type="protein sequence ID" value="ORUFI04G27350.1"/>
    <property type="gene ID" value="ORUFI04G27350"/>
</dbReference>
<dbReference type="PANTHER" id="PTHR36766:SF70">
    <property type="entry name" value="DISEASE RESISTANCE PROTEIN RGA4"/>
    <property type="match status" value="1"/>
</dbReference>
<proteinExistence type="predicted"/>
<accession>A0A0E0PE86</accession>
<dbReference type="SUPFAM" id="SSF52058">
    <property type="entry name" value="L domain-like"/>
    <property type="match status" value="1"/>
</dbReference>
<dbReference type="InterPro" id="IPR032675">
    <property type="entry name" value="LRR_dom_sf"/>
</dbReference>